<evidence type="ECO:0000313" key="2">
    <source>
        <dbReference type="EMBL" id="KAK9887779.1"/>
    </source>
</evidence>
<dbReference type="Proteomes" id="UP001431783">
    <property type="component" value="Unassembled WGS sequence"/>
</dbReference>
<name>A0AAW1UXC1_9CUCU</name>
<protein>
    <submittedName>
        <fullName evidence="2">Uncharacterized protein</fullName>
    </submittedName>
</protein>
<keyword evidence="3" id="KW-1185">Reference proteome</keyword>
<organism evidence="2 3">
    <name type="scientific">Henosepilachna vigintioctopunctata</name>
    <dbReference type="NCBI Taxonomy" id="420089"/>
    <lineage>
        <taxon>Eukaryota</taxon>
        <taxon>Metazoa</taxon>
        <taxon>Ecdysozoa</taxon>
        <taxon>Arthropoda</taxon>
        <taxon>Hexapoda</taxon>
        <taxon>Insecta</taxon>
        <taxon>Pterygota</taxon>
        <taxon>Neoptera</taxon>
        <taxon>Endopterygota</taxon>
        <taxon>Coleoptera</taxon>
        <taxon>Polyphaga</taxon>
        <taxon>Cucujiformia</taxon>
        <taxon>Coccinelloidea</taxon>
        <taxon>Coccinellidae</taxon>
        <taxon>Epilachninae</taxon>
        <taxon>Epilachnini</taxon>
        <taxon>Henosepilachna</taxon>
    </lineage>
</organism>
<reference evidence="2 3" key="1">
    <citation type="submission" date="2023-03" db="EMBL/GenBank/DDBJ databases">
        <title>Genome insight into feeding habits of ladybird beetles.</title>
        <authorList>
            <person name="Li H.-S."/>
            <person name="Huang Y.-H."/>
            <person name="Pang H."/>
        </authorList>
    </citation>
    <scope>NUCLEOTIDE SEQUENCE [LARGE SCALE GENOMIC DNA]</scope>
    <source>
        <strain evidence="2">SYSU_2023b</strain>
        <tissue evidence="2">Whole body</tissue>
    </source>
</reference>
<dbReference type="EMBL" id="JARQZJ010000121">
    <property type="protein sequence ID" value="KAK9887779.1"/>
    <property type="molecule type" value="Genomic_DNA"/>
</dbReference>
<dbReference type="AlphaFoldDB" id="A0AAW1UXC1"/>
<evidence type="ECO:0000256" key="1">
    <source>
        <dbReference type="SAM" id="MobiDB-lite"/>
    </source>
</evidence>
<sequence>MVCLSDHRKRPAISKREDPQEEASPQRPKNHGRGHIPNRLITINRDLSDTQILLSENTCSGQPRPDTFRKGRIDRWSFFQTSDSIEIGRADPADLGRIRVIVTPRRFGAYEGCGVAGSTVFYAKCVSPNN</sequence>
<evidence type="ECO:0000313" key="3">
    <source>
        <dbReference type="Proteomes" id="UP001431783"/>
    </source>
</evidence>
<accession>A0AAW1UXC1</accession>
<comment type="caution">
    <text evidence="2">The sequence shown here is derived from an EMBL/GenBank/DDBJ whole genome shotgun (WGS) entry which is preliminary data.</text>
</comment>
<gene>
    <name evidence="2" type="ORF">WA026_000094</name>
</gene>
<proteinExistence type="predicted"/>
<feature type="region of interest" description="Disordered" evidence="1">
    <location>
        <begin position="1"/>
        <end position="37"/>
    </location>
</feature>